<protein>
    <submittedName>
        <fullName evidence="2">Uncharacterized protein</fullName>
    </submittedName>
</protein>
<gene>
    <name evidence="2" type="ORF">HUJ06_010321</name>
</gene>
<sequence>MKKSNTLSWRLSLLLSRQCLVQFFLRGPHQRSPIDNSPAFLSLISVYYPLSPSPVSRLWFLFSKGVDLNINKRDNSPPQSQHLKLYQFKLLCS</sequence>
<accession>A0A822YJH8</accession>
<organism evidence="2 3">
    <name type="scientific">Nelumbo nucifera</name>
    <name type="common">Sacred lotus</name>
    <dbReference type="NCBI Taxonomy" id="4432"/>
    <lineage>
        <taxon>Eukaryota</taxon>
        <taxon>Viridiplantae</taxon>
        <taxon>Streptophyta</taxon>
        <taxon>Embryophyta</taxon>
        <taxon>Tracheophyta</taxon>
        <taxon>Spermatophyta</taxon>
        <taxon>Magnoliopsida</taxon>
        <taxon>Proteales</taxon>
        <taxon>Nelumbonaceae</taxon>
        <taxon>Nelumbo</taxon>
    </lineage>
</organism>
<proteinExistence type="predicted"/>
<dbReference type="Proteomes" id="UP000607653">
    <property type="component" value="Unassembled WGS sequence"/>
</dbReference>
<keyword evidence="3" id="KW-1185">Reference proteome</keyword>
<comment type="caution">
    <text evidence="2">The sequence shown here is derived from an EMBL/GenBank/DDBJ whole genome shotgun (WGS) entry which is preliminary data.</text>
</comment>
<dbReference type="EMBL" id="DUZY01000003">
    <property type="protein sequence ID" value="DAD31469.1"/>
    <property type="molecule type" value="Genomic_DNA"/>
</dbReference>
<name>A0A822YJH8_NELNU</name>
<reference evidence="2 3" key="1">
    <citation type="journal article" date="2020" name="Mol. Biol. Evol.">
        <title>Distinct Expression and Methylation Patterns for Genes with Different Fates following a Single Whole-Genome Duplication in Flowering Plants.</title>
        <authorList>
            <person name="Shi T."/>
            <person name="Rahmani R.S."/>
            <person name="Gugger P.F."/>
            <person name="Wang M."/>
            <person name="Li H."/>
            <person name="Zhang Y."/>
            <person name="Li Z."/>
            <person name="Wang Q."/>
            <person name="Van de Peer Y."/>
            <person name="Marchal K."/>
            <person name="Chen J."/>
        </authorList>
    </citation>
    <scope>NUCLEOTIDE SEQUENCE [LARGE SCALE GENOMIC DNA]</scope>
    <source>
        <tissue evidence="2">Leaf</tissue>
    </source>
</reference>
<evidence type="ECO:0000313" key="3">
    <source>
        <dbReference type="Proteomes" id="UP000607653"/>
    </source>
</evidence>
<evidence type="ECO:0000313" key="2">
    <source>
        <dbReference type="EMBL" id="DAD31469.1"/>
    </source>
</evidence>
<dbReference type="AlphaFoldDB" id="A0A822YJH8"/>
<evidence type="ECO:0000256" key="1">
    <source>
        <dbReference type="SAM" id="SignalP"/>
    </source>
</evidence>
<feature type="signal peptide" evidence="1">
    <location>
        <begin position="1"/>
        <end position="21"/>
    </location>
</feature>
<feature type="chain" id="PRO_5032338527" evidence="1">
    <location>
        <begin position="22"/>
        <end position="93"/>
    </location>
</feature>
<keyword evidence="1" id="KW-0732">Signal</keyword>